<gene>
    <name evidence="2" type="ORF">H9627_08840</name>
</gene>
<evidence type="ECO:0000313" key="2">
    <source>
        <dbReference type="EMBL" id="MBD8030422.1"/>
    </source>
</evidence>
<dbReference type="EMBL" id="JACSPR010000005">
    <property type="protein sequence ID" value="MBD8030422.1"/>
    <property type="molecule type" value="Genomic_DNA"/>
</dbReference>
<sequence>MSASSGKSRLKLDMDNRMAWRKVPAGIRIGGAFVALGAVMIVFGVIQLFNGGLLQPFAVTPRFLVILLAAAILGGFATVSKYENSSRLQVIALAVAVILVFASRALPNDPIMLIEQFWLSLWAVTAIICGLIIRRSLMPKA</sequence>
<dbReference type="AlphaFoldDB" id="A0A8I0LB35"/>
<feature type="transmembrane region" description="Helical" evidence="1">
    <location>
        <begin position="27"/>
        <end position="49"/>
    </location>
</feature>
<proteinExistence type="predicted"/>
<feature type="transmembrane region" description="Helical" evidence="1">
    <location>
        <begin position="88"/>
        <end position="106"/>
    </location>
</feature>
<organism evidence="2 3">
    <name type="scientific">Corynebacterium gallinarum</name>
    <dbReference type="NCBI Taxonomy" id="2762214"/>
    <lineage>
        <taxon>Bacteria</taxon>
        <taxon>Bacillati</taxon>
        <taxon>Actinomycetota</taxon>
        <taxon>Actinomycetes</taxon>
        <taxon>Mycobacteriales</taxon>
        <taxon>Corynebacteriaceae</taxon>
        <taxon>Corynebacterium</taxon>
    </lineage>
</organism>
<comment type="caution">
    <text evidence="2">The sequence shown here is derived from an EMBL/GenBank/DDBJ whole genome shotgun (WGS) entry which is preliminary data.</text>
</comment>
<keyword evidence="1" id="KW-0472">Membrane</keyword>
<feature type="transmembrane region" description="Helical" evidence="1">
    <location>
        <begin position="61"/>
        <end position="79"/>
    </location>
</feature>
<accession>A0A8I0LB35</accession>
<reference evidence="2 3" key="1">
    <citation type="submission" date="2020-08" db="EMBL/GenBank/DDBJ databases">
        <title>A Genomic Blueprint of the Chicken Gut Microbiome.</title>
        <authorList>
            <person name="Gilroy R."/>
            <person name="Ravi A."/>
            <person name="Getino M."/>
            <person name="Pursley I."/>
            <person name="Horton D.L."/>
            <person name="Alikhan N.-F."/>
            <person name="Baker D."/>
            <person name="Gharbi K."/>
            <person name="Hall N."/>
            <person name="Watson M."/>
            <person name="Adriaenssens E.M."/>
            <person name="Foster-Nyarko E."/>
            <person name="Jarju S."/>
            <person name="Secka A."/>
            <person name="Antonio M."/>
            <person name="Oren A."/>
            <person name="Chaudhuri R."/>
            <person name="La Ragione R.M."/>
            <person name="Hildebrand F."/>
            <person name="Pallen M.J."/>
        </authorList>
    </citation>
    <scope>NUCLEOTIDE SEQUENCE [LARGE SCALE GENOMIC DNA]</scope>
    <source>
        <strain evidence="2 3">Sa1YVA5</strain>
    </source>
</reference>
<protein>
    <submittedName>
        <fullName evidence="2">Uncharacterized protein</fullName>
    </submittedName>
</protein>
<dbReference type="Proteomes" id="UP000650224">
    <property type="component" value="Unassembled WGS sequence"/>
</dbReference>
<keyword evidence="3" id="KW-1185">Reference proteome</keyword>
<evidence type="ECO:0000313" key="3">
    <source>
        <dbReference type="Proteomes" id="UP000650224"/>
    </source>
</evidence>
<name>A0A8I0LB35_9CORY</name>
<keyword evidence="1" id="KW-0812">Transmembrane</keyword>
<evidence type="ECO:0000256" key="1">
    <source>
        <dbReference type="SAM" id="Phobius"/>
    </source>
</evidence>
<dbReference type="RefSeq" id="WP_191733637.1">
    <property type="nucleotide sequence ID" value="NZ_JACSPR010000005.1"/>
</dbReference>
<keyword evidence="1" id="KW-1133">Transmembrane helix</keyword>
<feature type="transmembrane region" description="Helical" evidence="1">
    <location>
        <begin position="112"/>
        <end position="133"/>
    </location>
</feature>